<feature type="region of interest" description="Disordered" evidence="1">
    <location>
        <begin position="171"/>
        <end position="192"/>
    </location>
</feature>
<organism evidence="3 4">
    <name type="scientific">Streptomyces regalis</name>
    <dbReference type="NCBI Taxonomy" id="68262"/>
    <lineage>
        <taxon>Bacteria</taxon>
        <taxon>Bacillati</taxon>
        <taxon>Actinomycetota</taxon>
        <taxon>Actinomycetes</taxon>
        <taxon>Kitasatosporales</taxon>
        <taxon>Streptomycetaceae</taxon>
        <taxon>Streptomyces</taxon>
    </lineage>
</organism>
<dbReference type="RefSeq" id="WP_062707017.1">
    <property type="nucleotide sequence ID" value="NZ_LLZG01000345.1"/>
</dbReference>
<proteinExistence type="predicted"/>
<evidence type="ECO:0000313" key="3">
    <source>
        <dbReference type="EMBL" id="KUL28344.1"/>
    </source>
</evidence>
<dbReference type="InterPro" id="IPR057170">
    <property type="entry name" value="DUF7848"/>
</dbReference>
<dbReference type="Pfam" id="PF25232">
    <property type="entry name" value="DUF7848"/>
    <property type="match status" value="1"/>
</dbReference>
<gene>
    <name evidence="3" type="ORF">ADL12_29480</name>
</gene>
<dbReference type="AlphaFoldDB" id="A0A117MPB0"/>
<feature type="domain" description="DUF7848" evidence="2">
    <location>
        <begin position="135"/>
        <end position="203"/>
    </location>
</feature>
<reference evidence="4" key="1">
    <citation type="submission" date="2015-10" db="EMBL/GenBank/DDBJ databases">
        <authorList>
            <person name="Ju K.-S."/>
            <person name="Doroghazi J.R."/>
            <person name="Metcalf W.W."/>
        </authorList>
    </citation>
    <scope>NUCLEOTIDE SEQUENCE [LARGE SCALE GENOMIC DNA]</scope>
    <source>
        <strain evidence="4">NRRL 3151</strain>
    </source>
</reference>
<accession>A0A117MPB0</accession>
<protein>
    <recommendedName>
        <fullName evidence="2">DUF7848 domain-containing protein</fullName>
    </recommendedName>
</protein>
<evidence type="ECO:0000259" key="2">
    <source>
        <dbReference type="Pfam" id="PF25232"/>
    </source>
</evidence>
<name>A0A117MPB0_9ACTN</name>
<comment type="caution">
    <text evidence="3">The sequence shown here is derived from an EMBL/GenBank/DDBJ whole genome shotgun (WGS) entry which is preliminary data.</text>
</comment>
<keyword evidence="4" id="KW-1185">Reference proteome</keyword>
<evidence type="ECO:0000313" key="4">
    <source>
        <dbReference type="Proteomes" id="UP000053923"/>
    </source>
</evidence>
<feature type="compositionally biased region" description="Basic and acidic residues" evidence="1">
    <location>
        <begin position="183"/>
        <end position="192"/>
    </location>
</feature>
<evidence type="ECO:0000256" key="1">
    <source>
        <dbReference type="SAM" id="MobiDB-lite"/>
    </source>
</evidence>
<sequence length="213" mass="23623">METTAFETGMPVYDLATDKVGEYQGKVGPRAMLRPVGGGREWEADPARIRPATREEQLAAGVRAANARSRGGSVTAPDLEYLGRPPAPVAGCAECEELAVRRAQARAEFDGSAETDANVLLRQHRRREHHDASDGRRIFRFVPFSIVQDASAEPEYEAHCVSGDETDCAATSGPCGTPTEVEEWQRRHTQETRHTRYRRSFVDYAVLARQPVR</sequence>
<dbReference type="OrthoDB" id="4254348at2"/>
<dbReference type="Proteomes" id="UP000053923">
    <property type="component" value="Unassembled WGS sequence"/>
</dbReference>
<dbReference type="EMBL" id="LLZG01000345">
    <property type="protein sequence ID" value="KUL28344.1"/>
    <property type="molecule type" value="Genomic_DNA"/>
</dbReference>